<dbReference type="RefSeq" id="WP_066461759.1">
    <property type="nucleotide sequence ID" value="NZ_MATO01000010.1"/>
</dbReference>
<gene>
    <name evidence="2" type="ORF">A6K76_05460</name>
</gene>
<evidence type="ECO:0000313" key="2">
    <source>
        <dbReference type="EMBL" id="OCS93342.1"/>
    </source>
</evidence>
<name>A0A1C0Z1R9_9BACL</name>
<protein>
    <submittedName>
        <fullName evidence="2">Relaxase</fullName>
    </submittedName>
</protein>
<proteinExistence type="predicted"/>
<reference evidence="2 3" key="1">
    <citation type="submission" date="2016-07" db="EMBL/GenBank/DDBJ databases">
        <title>Caryophanon latum genome sequencing.</title>
        <authorList>
            <person name="Verma A."/>
            <person name="Pal Y."/>
            <person name="Krishnamurthi S."/>
        </authorList>
    </citation>
    <scope>NUCLEOTIDE SEQUENCE [LARGE SCALE GENOMIC DNA]</scope>
    <source>
        <strain evidence="2 3">DSM 14151</strain>
    </source>
</reference>
<dbReference type="OrthoDB" id="9762440at2"/>
<comment type="caution">
    <text evidence="2">The sequence shown here is derived from an EMBL/GenBank/DDBJ whole genome shotgun (WGS) entry which is preliminary data.</text>
</comment>
<sequence>MTIIKIQRVKNLKATVKYSVQKHKTHDELISTFECSVSSIEQDFRSVLNDYNNVHTKKRNLTARMIIQSFADADHLTPQQAHKIGIEFAQKYLKDEHQYLVVTHIETDHIHNHIIFNDINFKYNKVFDSRREHSLHYLRLVNHEVSANYNLSQINVSKSDKKYMNFREYVVKAKGRSFKEQLEHVIDASIQKAKSYEEFLQLMKASGYEYKMGKHLAFESPTTKRFIRTKTLGIDYVESSIKYRIEHKAYQPLKVNIFKKQWIDKTQEKFKQSKGLERWATIQNINYLNEINAQLYKEKITLGELNELRHTTVAFVQSFTQKLTQLDDEIYTLKKLSGSFEEYKESHSVMFMYKSLQSDAERRNIKTEYNQIFRRYDIVKRNIKTLKSIYNIQDEAELQYKLSLLKTERNLLYSSLNMNTANKMMDLNNQKNKEHQDQHEL</sequence>
<dbReference type="Proteomes" id="UP000093482">
    <property type="component" value="Unassembled WGS sequence"/>
</dbReference>
<dbReference type="InterPro" id="IPR005094">
    <property type="entry name" value="Endonuclease_MobA/VirD2"/>
</dbReference>
<keyword evidence="3" id="KW-1185">Reference proteome</keyword>
<accession>A0A1C0Z1R9</accession>
<evidence type="ECO:0000313" key="3">
    <source>
        <dbReference type="Proteomes" id="UP000093482"/>
    </source>
</evidence>
<evidence type="ECO:0000259" key="1">
    <source>
        <dbReference type="Pfam" id="PF03432"/>
    </source>
</evidence>
<dbReference type="Pfam" id="PF03432">
    <property type="entry name" value="Relaxase"/>
    <property type="match status" value="1"/>
</dbReference>
<dbReference type="EMBL" id="MATO01000010">
    <property type="protein sequence ID" value="OCS93342.1"/>
    <property type="molecule type" value="Genomic_DNA"/>
</dbReference>
<dbReference type="AlphaFoldDB" id="A0A1C0Z1R9"/>
<organism evidence="2 3">
    <name type="scientific">Caryophanon latum</name>
    <dbReference type="NCBI Taxonomy" id="33977"/>
    <lineage>
        <taxon>Bacteria</taxon>
        <taxon>Bacillati</taxon>
        <taxon>Bacillota</taxon>
        <taxon>Bacilli</taxon>
        <taxon>Bacillales</taxon>
        <taxon>Caryophanaceae</taxon>
        <taxon>Caryophanon</taxon>
    </lineage>
</organism>
<feature type="domain" description="MobA/VirD2-like nuclease" evidence="1">
    <location>
        <begin position="22"/>
        <end position="151"/>
    </location>
</feature>